<gene>
    <name evidence="2" type="ORF">BCR33DRAFT_859712</name>
</gene>
<proteinExistence type="predicted"/>
<comment type="caution">
    <text evidence="2">The sequence shown here is derived from an EMBL/GenBank/DDBJ whole genome shotgun (WGS) entry which is preliminary data.</text>
</comment>
<name>A0A1Y2ASR2_9FUNG</name>
<evidence type="ECO:0000256" key="1">
    <source>
        <dbReference type="SAM" id="MobiDB-lite"/>
    </source>
</evidence>
<sequence>MTLTSSPSLKPSAAPSQRGKRVNATALMLTEAPIINGSRRRAAQTPAQRVGRASLASRLNLATNSRPAETLLSHSDSRTNASAPNISVPNSNESVEFAIELAKELRELIRSKVEAGSTIVYAVTDELEAFVNKLRIRGGLRSETGFLKAGNFEARPATLDFLTNVARFTTSNMIFRFEGQKCYALPLAREFVSKGSILFNTICAFHPQFQQFLAYQARNNANLMGSVRLNPEDGKIEEADDDEV</sequence>
<keyword evidence="3" id="KW-1185">Reference proteome</keyword>
<dbReference type="AlphaFoldDB" id="A0A1Y2ASR2"/>
<feature type="compositionally biased region" description="Low complexity" evidence="1">
    <location>
        <begin position="1"/>
        <end position="16"/>
    </location>
</feature>
<protein>
    <submittedName>
        <fullName evidence="2">Uncharacterized protein</fullName>
    </submittedName>
</protein>
<evidence type="ECO:0000313" key="2">
    <source>
        <dbReference type="EMBL" id="ORY25613.1"/>
    </source>
</evidence>
<feature type="region of interest" description="Disordered" evidence="1">
    <location>
        <begin position="1"/>
        <end position="22"/>
    </location>
</feature>
<reference evidence="2 3" key="1">
    <citation type="submission" date="2016-07" db="EMBL/GenBank/DDBJ databases">
        <title>Pervasive Adenine N6-methylation of Active Genes in Fungi.</title>
        <authorList>
            <consortium name="DOE Joint Genome Institute"/>
            <person name="Mondo S.J."/>
            <person name="Dannebaum R.O."/>
            <person name="Kuo R.C."/>
            <person name="Labutti K."/>
            <person name="Haridas S."/>
            <person name="Kuo A."/>
            <person name="Salamov A."/>
            <person name="Ahrendt S.R."/>
            <person name="Lipzen A."/>
            <person name="Sullivan W."/>
            <person name="Andreopoulos W.B."/>
            <person name="Clum A."/>
            <person name="Lindquist E."/>
            <person name="Daum C."/>
            <person name="Ramamoorthy G.K."/>
            <person name="Gryganskyi A."/>
            <person name="Culley D."/>
            <person name="Magnuson J.K."/>
            <person name="James T.Y."/>
            <person name="O'Malley M.A."/>
            <person name="Stajich J.E."/>
            <person name="Spatafora J.W."/>
            <person name="Visel A."/>
            <person name="Grigoriev I.V."/>
        </authorList>
    </citation>
    <scope>NUCLEOTIDE SEQUENCE [LARGE SCALE GENOMIC DNA]</scope>
    <source>
        <strain evidence="2 3">JEL800</strain>
    </source>
</reference>
<evidence type="ECO:0000313" key="3">
    <source>
        <dbReference type="Proteomes" id="UP000193642"/>
    </source>
</evidence>
<dbReference type="EMBL" id="MCGO01000127">
    <property type="protein sequence ID" value="ORY25613.1"/>
    <property type="molecule type" value="Genomic_DNA"/>
</dbReference>
<organism evidence="2 3">
    <name type="scientific">Rhizoclosmatium globosum</name>
    <dbReference type="NCBI Taxonomy" id="329046"/>
    <lineage>
        <taxon>Eukaryota</taxon>
        <taxon>Fungi</taxon>
        <taxon>Fungi incertae sedis</taxon>
        <taxon>Chytridiomycota</taxon>
        <taxon>Chytridiomycota incertae sedis</taxon>
        <taxon>Chytridiomycetes</taxon>
        <taxon>Chytridiales</taxon>
        <taxon>Chytriomycetaceae</taxon>
        <taxon>Rhizoclosmatium</taxon>
    </lineage>
</organism>
<accession>A0A1Y2ASR2</accession>
<dbReference type="Proteomes" id="UP000193642">
    <property type="component" value="Unassembled WGS sequence"/>
</dbReference>